<comment type="caution">
    <text evidence="2">The sequence shown here is derived from an EMBL/GenBank/DDBJ whole genome shotgun (WGS) entry which is preliminary data.</text>
</comment>
<sequence length="547" mass="59987">MAETIIYAARKIITMAPSRPEVSHVAVRDGRILGIGTLEELASWGDYRLDDRFAGKVLMPGFVEGHAHTMEGTLWRNVYVGWFDRMDPEGRVWPGLKSIDAVVARLREAEAQMSGPETPLAAWALDPIYMENRRVTRLELDQVSTTRPIGILHASGHIMNVNTRALELAGLMKPGVNHPGIPLGEDGLPLGPLYGPDAMTPVGPHVGFDRAMTDCDERGLRDYGKLCVRAGVTTCTDLAARLTDDSVDMMLRVTGEEDYPACIVPLRVFFGMSAEEIVDYCVSLKPRSTERLRLGRIKAVADGSIQGFSARLRWPGYYNGAPNGLWYTAPEQMSELYHRALAAGLQVHTHTNGDQATQMALDMLEPALKAHPSPDHRFTLQHCQMADAAQFRKMRSLGMNVNLFANHHFYWGDEHYRLTVGPERACRMNACRTALDTGVPMAIHSDAPVTPLGPLFTAWAAVNRITASGRVQGEEERISVSEALYAITLGAAYTLHMDGEVGSIEVGKRADFAVLDSDPTQADPMALKDIGVWGTVQGGRIFPASAL</sequence>
<dbReference type="RefSeq" id="WP_011046409.1">
    <property type="nucleotide sequence ID" value="NZ_CP076685.1"/>
</dbReference>
<dbReference type="Proteomes" id="UP000565723">
    <property type="component" value="Unassembled WGS sequence"/>
</dbReference>
<keyword evidence="2" id="KW-0378">Hydrolase</keyword>
<dbReference type="GO" id="GO:0016810">
    <property type="term" value="F:hydrolase activity, acting on carbon-nitrogen (but not peptide) bonds"/>
    <property type="evidence" value="ECO:0007669"/>
    <property type="project" value="InterPro"/>
</dbReference>
<evidence type="ECO:0000313" key="2">
    <source>
        <dbReference type="EMBL" id="NVK97606.1"/>
    </source>
</evidence>
<dbReference type="PANTHER" id="PTHR22642">
    <property type="entry name" value="IMIDAZOLONEPROPIONASE"/>
    <property type="match status" value="1"/>
</dbReference>
<dbReference type="CDD" id="cd01300">
    <property type="entry name" value="YtcJ_like"/>
    <property type="match status" value="1"/>
</dbReference>
<dbReference type="SUPFAM" id="SSF51556">
    <property type="entry name" value="Metallo-dependent hydrolases"/>
    <property type="match status" value="1"/>
</dbReference>
<dbReference type="Gene3D" id="2.30.40.10">
    <property type="entry name" value="Urease, subunit C, domain 1"/>
    <property type="match status" value="1"/>
</dbReference>
<dbReference type="InterPro" id="IPR032466">
    <property type="entry name" value="Metal_Hydrolase"/>
</dbReference>
<dbReference type="SUPFAM" id="SSF51338">
    <property type="entry name" value="Composite domain of metallo-dependent hydrolases"/>
    <property type="match status" value="1"/>
</dbReference>
<feature type="domain" description="Amidohydrolase 3" evidence="1">
    <location>
        <begin position="55"/>
        <end position="541"/>
    </location>
</feature>
<dbReference type="InterPro" id="IPR033932">
    <property type="entry name" value="YtcJ-like"/>
</dbReference>
<evidence type="ECO:0000313" key="3">
    <source>
        <dbReference type="Proteomes" id="UP000565723"/>
    </source>
</evidence>
<dbReference type="PANTHER" id="PTHR22642:SF2">
    <property type="entry name" value="PROTEIN LONG AFTER FAR-RED 3"/>
    <property type="match status" value="1"/>
</dbReference>
<dbReference type="AlphaFoldDB" id="A0A850LHW6"/>
<dbReference type="Pfam" id="PF07969">
    <property type="entry name" value="Amidohydro_3"/>
    <property type="match status" value="1"/>
</dbReference>
<dbReference type="EMBL" id="JABXIY010000029">
    <property type="protein sequence ID" value="NVK97606.1"/>
    <property type="molecule type" value="Genomic_DNA"/>
</dbReference>
<protein>
    <submittedName>
        <fullName evidence="2">Amidohydrolase</fullName>
    </submittedName>
</protein>
<dbReference type="InterPro" id="IPR013108">
    <property type="entry name" value="Amidohydro_3"/>
</dbReference>
<proteinExistence type="predicted"/>
<dbReference type="Gene3D" id="3.20.20.140">
    <property type="entry name" value="Metal-dependent hydrolases"/>
    <property type="match status" value="1"/>
</dbReference>
<dbReference type="InterPro" id="IPR011059">
    <property type="entry name" value="Metal-dep_hydrolase_composite"/>
</dbReference>
<organism evidence="2 3">
    <name type="scientific">Ruegeria pomeroyi</name>
    <dbReference type="NCBI Taxonomy" id="89184"/>
    <lineage>
        <taxon>Bacteria</taxon>
        <taxon>Pseudomonadati</taxon>
        <taxon>Pseudomonadota</taxon>
        <taxon>Alphaproteobacteria</taxon>
        <taxon>Rhodobacterales</taxon>
        <taxon>Roseobacteraceae</taxon>
        <taxon>Ruegeria</taxon>
    </lineage>
</organism>
<evidence type="ECO:0000259" key="1">
    <source>
        <dbReference type="Pfam" id="PF07969"/>
    </source>
</evidence>
<reference evidence="2 3" key="1">
    <citation type="journal article" date="2020" name="Proc. Natl. Acad. Sci. U.S.A.">
        <title>Ecological drivers of bacterial community assembly in synthetic phycospheres.</title>
        <authorList>
            <person name="Fu H."/>
            <person name="Uchimiya M."/>
            <person name="Gore J."/>
            <person name="Moran M.A."/>
        </authorList>
    </citation>
    <scope>NUCLEOTIDE SEQUENCE [LARGE SCALE GENOMIC DNA]</scope>
    <source>
        <strain evidence="2">HF-Din03</strain>
    </source>
</reference>
<dbReference type="OMA" id="RWWFDHA"/>
<gene>
    <name evidence="2" type="ORF">HW564_11800</name>
</gene>
<accession>A0A850LHW6</accession>
<name>A0A850LHW6_9RHOB</name>
<dbReference type="Gene3D" id="3.10.310.70">
    <property type="match status" value="1"/>
</dbReference>